<comment type="caution">
    <text evidence="2">The sequence shown here is derived from an EMBL/GenBank/DDBJ whole genome shotgun (WGS) entry which is preliminary data.</text>
</comment>
<evidence type="ECO:0000313" key="2">
    <source>
        <dbReference type="EMBL" id="PWW07919.1"/>
    </source>
</evidence>
<evidence type="ECO:0008006" key="4">
    <source>
        <dbReference type="Google" id="ProtNLM"/>
    </source>
</evidence>
<dbReference type="RefSeq" id="WP_181394967.1">
    <property type="nucleotide sequence ID" value="NZ_QGTT01000024.1"/>
</dbReference>
<sequence length="56" mass="6271">MKKFALLVLLVCATASTACYAGVLMEEWTENNKRYCKYSDGEVKKISFGSTCPRTN</sequence>
<organism evidence="2 3">
    <name type="scientific">Pseudidiomarina maritima</name>
    <dbReference type="NCBI Taxonomy" id="519453"/>
    <lineage>
        <taxon>Bacteria</taxon>
        <taxon>Pseudomonadati</taxon>
        <taxon>Pseudomonadota</taxon>
        <taxon>Gammaproteobacteria</taxon>
        <taxon>Alteromonadales</taxon>
        <taxon>Idiomarinaceae</taxon>
        <taxon>Pseudidiomarina</taxon>
    </lineage>
</organism>
<accession>A0A317Q0N8</accession>
<keyword evidence="1" id="KW-0732">Signal</keyword>
<feature type="chain" id="PRO_5016242779" description="Lipoprotein" evidence="1">
    <location>
        <begin position="22"/>
        <end position="56"/>
    </location>
</feature>
<proteinExistence type="predicted"/>
<protein>
    <recommendedName>
        <fullName evidence="4">Lipoprotein</fullName>
    </recommendedName>
</protein>
<dbReference type="PROSITE" id="PS51257">
    <property type="entry name" value="PROKAR_LIPOPROTEIN"/>
    <property type="match status" value="1"/>
</dbReference>
<reference evidence="2 3" key="1">
    <citation type="submission" date="2018-05" db="EMBL/GenBank/DDBJ databases">
        <title>Freshwater and sediment microbial communities from various areas in North America, analyzing microbe dynamics in response to fracking.</title>
        <authorList>
            <person name="Lamendella R."/>
        </authorList>
    </citation>
    <scope>NUCLEOTIDE SEQUENCE [LARGE SCALE GENOMIC DNA]</scope>
    <source>
        <strain evidence="2 3">125B1</strain>
    </source>
</reference>
<evidence type="ECO:0000256" key="1">
    <source>
        <dbReference type="SAM" id="SignalP"/>
    </source>
</evidence>
<dbReference type="Proteomes" id="UP000246964">
    <property type="component" value="Unassembled WGS sequence"/>
</dbReference>
<dbReference type="AlphaFoldDB" id="A0A317Q0N8"/>
<keyword evidence="3" id="KW-1185">Reference proteome</keyword>
<dbReference type="EMBL" id="QGTT01000024">
    <property type="protein sequence ID" value="PWW07919.1"/>
    <property type="molecule type" value="Genomic_DNA"/>
</dbReference>
<evidence type="ECO:0000313" key="3">
    <source>
        <dbReference type="Proteomes" id="UP000246964"/>
    </source>
</evidence>
<feature type="signal peptide" evidence="1">
    <location>
        <begin position="1"/>
        <end position="21"/>
    </location>
</feature>
<name>A0A317Q0N8_9GAMM</name>
<gene>
    <name evidence="2" type="ORF">DET45_12425</name>
</gene>